<comment type="caution">
    <text evidence="7">The sequence shown here is derived from an EMBL/GenBank/DDBJ whole genome shotgun (WGS) entry which is preliminary data.</text>
</comment>
<dbReference type="PROSITE" id="PS51257">
    <property type="entry name" value="PROKAR_LIPOPROTEIN"/>
    <property type="match status" value="1"/>
</dbReference>
<evidence type="ECO:0000256" key="4">
    <source>
        <dbReference type="SAM" id="MobiDB-lite"/>
    </source>
</evidence>
<evidence type="ECO:0000313" key="8">
    <source>
        <dbReference type="Proteomes" id="UP000734511"/>
    </source>
</evidence>
<evidence type="ECO:0000256" key="3">
    <source>
        <dbReference type="ARBA" id="ARBA00022801"/>
    </source>
</evidence>
<evidence type="ECO:0000256" key="2">
    <source>
        <dbReference type="ARBA" id="ARBA00022729"/>
    </source>
</evidence>
<accession>A0ABX0ZHD8</accession>
<keyword evidence="2 5" id="KW-0732">Signal</keyword>
<dbReference type="InterPro" id="IPR029058">
    <property type="entry name" value="AB_hydrolase_fold"/>
</dbReference>
<feature type="signal peptide" evidence="5">
    <location>
        <begin position="1"/>
        <end position="28"/>
    </location>
</feature>
<evidence type="ECO:0000256" key="5">
    <source>
        <dbReference type="SAM" id="SignalP"/>
    </source>
</evidence>
<dbReference type="PANTHER" id="PTHR43248:SF29">
    <property type="entry name" value="TRIPEPTIDYL AMINOPEPTIDASE"/>
    <property type="match status" value="1"/>
</dbReference>
<dbReference type="Pfam" id="PF08386">
    <property type="entry name" value="Abhydrolase_4"/>
    <property type="match status" value="1"/>
</dbReference>
<feature type="chain" id="PRO_5045814224" evidence="5">
    <location>
        <begin position="29"/>
        <end position="550"/>
    </location>
</feature>
<name>A0ABX0ZHD8_9ACTN</name>
<dbReference type="InterPro" id="IPR051601">
    <property type="entry name" value="Serine_prot/Carboxylest_S33"/>
</dbReference>
<keyword evidence="3 7" id="KW-0378">Hydrolase</keyword>
<reference evidence="7 8" key="1">
    <citation type="submission" date="2020-03" db="EMBL/GenBank/DDBJ databases">
        <title>WGS of actinomycetes isolated from Thailand.</title>
        <authorList>
            <person name="Thawai C."/>
        </authorList>
    </citation>
    <scope>NUCLEOTIDE SEQUENCE [LARGE SCALE GENOMIC DNA]</scope>
    <source>
        <strain evidence="7 8">PRB2-1</strain>
    </source>
</reference>
<proteinExistence type="inferred from homology"/>
<keyword evidence="8" id="KW-1185">Reference proteome</keyword>
<evidence type="ECO:0000313" key="7">
    <source>
        <dbReference type="EMBL" id="NJP43235.1"/>
    </source>
</evidence>
<feature type="region of interest" description="Disordered" evidence="4">
    <location>
        <begin position="30"/>
        <end position="69"/>
    </location>
</feature>
<sequence>MHLTRPLRSPAIALAMTGLLLSVSTGCSDGGSHHAAASSPPPAAPTAPAAGAAAQPAPSATASAAADSATPGTLTPLPAAIPANLQPYYKQKLSWHTCGVPEFQCTTMRVPLDYAHPVTADDLTLAVARKKADGPGKRLGSLLVNPGGPGGSAIDYLQYAALGYPAEVTARYDMAAVDPRGVARSEPVKCLTDKQMDAYTAVDTTPDDSAEQGKLATADRGFAAGCKKMSAKLIGHVSTIDSARDMDVLRQLLGDSKLNYVGKSYGTFLGATYAGLYPQRVGRLVLDGAMDPSVSAEESSRAQAGGFETAFTAFAGDCVKRSDCPLGHTSTADAGKRIDALFAALDKHPLPTGTPRPLTEALGTTGVIAAMYDQEAWPSLRGALASANKGDGGPLLKLSDSYYERDDAGKYSNLMYANAAVNCLDLPPAFHSPADVTKALPAFRAASPHFGTALAWSSLVCGYWPLPATGHPERIPAKGAAPILVVGTIRDPATPYAWAKSLAAQLTSGTLLTYDGDGHTAYARGSSCIDSAVNAYLLSGTVPPPHKTCT</sequence>
<organism evidence="7 8">
    <name type="scientific">Actinacidiphila epipremni</name>
    <dbReference type="NCBI Taxonomy" id="2053013"/>
    <lineage>
        <taxon>Bacteria</taxon>
        <taxon>Bacillati</taxon>
        <taxon>Actinomycetota</taxon>
        <taxon>Actinomycetes</taxon>
        <taxon>Kitasatosporales</taxon>
        <taxon>Streptomycetaceae</taxon>
        <taxon>Actinacidiphila</taxon>
    </lineage>
</organism>
<dbReference type="PANTHER" id="PTHR43248">
    <property type="entry name" value="2-SUCCINYL-6-HYDROXY-2,4-CYCLOHEXADIENE-1-CARBOXYLATE SYNTHASE"/>
    <property type="match status" value="1"/>
</dbReference>
<feature type="compositionally biased region" description="Low complexity" evidence="4">
    <location>
        <begin position="46"/>
        <end position="69"/>
    </location>
</feature>
<feature type="domain" description="Peptidase S33 tripeptidyl aminopeptidase-like C-terminal" evidence="6">
    <location>
        <begin position="448"/>
        <end position="549"/>
    </location>
</feature>
<gene>
    <name evidence="7" type="ORF">HCN08_07435</name>
</gene>
<dbReference type="RefSeq" id="WP_167982115.1">
    <property type="nucleotide sequence ID" value="NZ_JAATEJ010000004.1"/>
</dbReference>
<evidence type="ECO:0000256" key="1">
    <source>
        <dbReference type="ARBA" id="ARBA00010088"/>
    </source>
</evidence>
<dbReference type="Proteomes" id="UP000734511">
    <property type="component" value="Unassembled WGS sequence"/>
</dbReference>
<protein>
    <submittedName>
        <fullName evidence="7">Alpha/beta hydrolase</fullName>
    </submittedName>
</protein>
<dbReference type="Gene3D" id="3.40.50.1820">
    <property type="entry name" value="alpha/beta hydrolase"/>
    <property type="match status" value="1"/>
</dbReference>
<dbReference type="SUPFAM" id="SSF53474">
    <property type="entry name" value="alpha/beta-Hydrolases"/>
    <property type="match status" value="1"/>
</dbReference>
<dbReference type="GO" id="GO:0016787">
    <property type="term" value="F:hydrolase activity"/>
    <property type="evidence" value="ECO:0007669"/>
    <property type="project" value="UniProtKB-KW"/>
</dbReference>
<evidence type="ECO:0000259" key="6">
    <source>
        <dbReference type="Pfam" id="PF08386"/>
    </source>
</evidence>
<comment type="similarity">
    <text evidence="1">Belongs to the peptidase S33 family.</text>
</comment>
<dbReference type="EMBL" id="JAATEJ010000004">
    <property type="protein sequence ID" value="NJP43235.1"/>
    <property type="molecule type" value="Genomic_DNA"/>
</dbReference>
<dbReference type="InterPro" id="IPR013595">
    <property type="entry name" value="Pept_S33_TAP-like_C"/>
</dbReference>